<name>A0A5J4X9B4_9EUKA</name>
<proteinExistence type="predicted"/>
<dbReference type="EMBL" id="SNRW01000053">
    <property type="protein sequence ID" value="KAA6403858.1"/>
    <property type="molecule type" value="Genomic_DNA"/>
</dbReference>
<sequence length="418" mass="47661">MASDNQQSLSASLSGRLQDLNKQLAARRFSTIDLDFDPQTIVTKLISILHQIIYSIREQGQQTAVIPSKSSTELEIIRVAIIEEQNTEKEAFRLMQVMDNQRRSNIEFRKRNQSGNEDGIMEKDVDNQMEMIIKKEQINSSSGNVTDSINSDEDQLLNDILNDSAVDEEASLNRELEAFLQALLLVKKEKESFAKEKQAFEHAVCYYTFYTPSSNCVLHYSINGQWSIRYGRIQYAGTLTIDFNSETVTFKQNVNLIRRITTKNTSHNNRSIMLRDVVSIEAYKIVRPPQEEALIQTKVILSSEKDTPGEKEHEILNINILIIIIFIISYINVSGGGFCPQSSFVFLKTHWLKWKKNTEVGREQVGKCKEDEEILLLNAGIISSDTDKYISRRVLYQERGSSLFEQGSSALLAVDDTH</sequence>
<feature type="transmembrane region" description="Helical" evidence="1">
    <location>
        <begin position="320"/>
        <end position="347"/>
    </location>
</feature>
<organism evidence="2 3">
    <name type="scientific">Streblomastix strix</name>
    <dbReference type="NCBI Taxonomy" id="222440"/>
    <lineage>
        <taxon>Eukaryota</taxon>
        <taxon>Metamonada</taxon>
        <taxon>Preaxostyla</taxon>
        <taxon>Oxymonadida</taxon>
        <taxon>Streblomastigidae</taxon>
        <taxon>Streblomastix</taxon>
    </lineage>
</organism>
<accession>A0A5J4X9B4</accession>
<keyword evidence="1" id="KW-0472">Membrane</keyword>
<keyword evidence="1" id="KW-0812">Transmembrane</keyword>
<evidence type="ECO:0000313" key="2">
    <source>
        <dbReference type="EMBL" id="KAA6403858.1"/>
    </source>
</evidence>
<gene>
    <name evidence="2" type="ORF">EZS28_000623</name>
</gene>
<dbReference type="Proteomes" id="UP000324800">
    <property type="component" value="Unassembled WGS sequence"/>
</dbReference>
<evidence type="ECO:0000313" key="3">
    <source>
        <dbReference type="Proteomes" id="UP000324800"/>
    </source>
</evidence>
<comment type="caution">
    <text evidence="2">The sequence shown here is derived from an EMBL/GenBank/DDBJ whole genome shotgun (WGS) entry which is preliminary data.</text>
</comment>
<protein>
    <submittedName>
        <fullName evidence="2">Uncharacterized protein</fullName>
    </submittedName>
</protein>
<reference evidence="2 3" key="1">
    <citation type="submission" date="2019-03" db="EMBL/GenBank/DDBJ databases">
        <title>Single cell metagenomics reveals metabolic interactions within the superorganism composed of flagellate Streblomastix strix and complex community of Bacteroidetes bacteria on its surface.</title>
        <authorList>
            <person name="Treitli S.C."/>
            <person name="Kolisko M."/>
            <person name="Husnik F."/>
            <person name="Keeling P."/>
            <person name="Hampl V."/>
        </authorList>
    </citation>
    <scope>NUCLEOTIDE SEQUENCE [LARGE SCALE GENOMIC DNA]</scope>
    <source>
        <strain evidence="2">ST1C</strain>
    </source>
</reference>
<dbReference type="AlphaFoldDB" id="A0A5J4X9B4"/>
<keyword evidence="1" id="KW-1133">Transmembrane helix</keyword>
<evidence type="ECO:0000256" key="1">
    <source>
        <dbReference type="SAM" id="Phobius"/>
    </source>
</evidence>